<dbReference type="InterPro" id="IPR001867">
    <property type="entry name" value="OmpR/PhoB-type_DNA-bd"/>
</dbReference>
<evidence type="ECO:0000256" key="2">
    <source>
        <dbReference type="PROSITE-ProRule" id="PRU01091"/>
    </source>
</evidence>
<keyword evidence="5" id="KW-1185">Reference proteome</keyword>
<protein>
    <submittedName>
        <fullName evidence="4">Uroporphyrinogen-III synthase</fullName>
    </submittedName>
</protein>
<dbReference type="GO" id="GO:0000160">
    <property type="term" value="P:phosphorelay signal transduction system"/>
    <property type="evidence" value="ECO:0007669"/>
    <property type="project" value="InterPro"/>
</dbReference>
<keyword evidence="1 2" id="KW-0238">DNA-binding</keyword>
<name>A0A3D9UII0_9MICO</name>
<dbReference type="CDD" id="cd00383">
    <property type="entry name" value="trans_reg_C"/>
    <property type="match status" value="1"/>
</dbReference>
<dbReference type="PANTHER" id="PTHR40082:SF1">
    <property type="entry name" value="BLR5956 PROTEIN"/>
    <property type="match status" value="1"/>
</dbReference>
<comment type="caution">
    <text evidence="4">The sequence shown here is derived from an EMBL/GenBank/DDBJ whole genome shotgun (WGS) entry which is preliminary data.</text>
</comment>
<dbReference type="PANTHER" id="PTHR40082">
    <property type="entry name" value="BLR5956 PROTEIN"/>
    <property type="match status" value="1"/>
</dbReference>
<organism evidence="4 5">
    <name type="scientific">Calidifontibacter indicus</name>
    <dbReference type="NCBI Taxonomy" id="419650"/>
    <lineage>
        <taxon>Bacteria</taxon>
        <taxon>Bacillati</taxon>
        <taxon>Actinomycetota</taxon>
        <taxon>Actinomycetes</taxon>
        <taxon>Micrococcales</taxon>
        <taxon>Dermacoccaceae</taxon>
        <taxon>Calidifontibacter</taxon>
    </lineage>
</organism>
<dbReference type="Gene3D" id="1.10.10.10">
    <property type="entry name" value="Winged helix-like DNA-binding domain superfamily/Winged helix DNA-binding domain"/>
    <property type="match status" value="1"/>
</dbReference>
<dbReference type="NCBIfam" id="NF005568">
    <property type="entry name" value="PRK07239.1"/>
    <property type="match status" value="1"/>
</dbReference>
<dbReference type="InterPro" id="IPR003754">
    <property type="entry name" value="4pyrrol_synth_uPrphyn_synth"/>
</dbReference>
<gene>
    <name evidence="4" type="ORF">DFJ65_0033</name>
</gene>
<accession>A0A3D9UII0</accession>
<reference evidence="4 5" key="1">
    <citation type="submission" date="2018-08" db="EMBL/GenBank/DDBJ databases">
        <title>Sequencing the genomes of 1000 actinobacteria strains.</title>
        <authorList>
            <person name="Klenk H.-P."/>
        </authorList>
    </citation>
    <scope>NUCLEOTIDE SEQUENCE [LARGE SCALE GENOMIC DNA]</scope>
    <source>
        <strain evidence="4 5">DSM 22967</strain>
    </source>
</reference>
<dbReference type="InterPro" id="IPR036388">
    <property type="entry name" value="WH-like_DNA-bd_sf"/>
</dbReference>
<evidence type="ECO:0000259" key="3">
    <source>
        <dbReference type="PROSITE" id="PS51755"/>
    </source>
</evidence>
<dbReference type="EMBL" id="QTUA01000001">
    <property type="protein sequence ID" value="REF29106.1"/>
    <property type="molecule type" value="Genomic_DNA"/>
</dbReference>
<dbReference type="AlphaFoldDB" id="A0A3D9UII0"/>
<dbReference type="InterPro" id="IPR016032">
    <property type="entry name" value="Sig_transdc_resp-reg_C-effctor"/>
</dbReference>
<dbReference type="GO" id="GO:0006780">
    <property type="term" value="P:uroporphyrinogen III biosynthetic process"/>
    <property type="evidence" value="ECO:0007669"/>
    <property type="project" value="InterPro"/>
</dbReference>
<dbReference type="CDD" id="cd06578">
    <property type="entry name" value="HemD"/>
    <property type="match status" value="1"/>
</dbReference>
<dbReference type="PROSITE" id="PS51755">
    <property type="entry name" value="OMPR_PHOB"/>
    <property type="match status" value="1"/>
</dbReference>
<feature type="domain" description="OmpR/PhoB-type" evidence="3">
    <location>
        <begin position="276"/>
        <end position="369"/>
    </location>
</feature>
<dbReference type="GO" id="GO:0006355">
    <property type="term" value="P:regulation of DNA-templated transcription"/>
    <property type="evidence" value="ECO:0007669"/>
    <property type="project" value="InterPro"/>
</dbReference>
<dbReference type="RefSeq" id="WP_342767479.1">
    <property type="nucleotide sequence ID" value="NZ_QTUA01000001.1"/>
</dbReference>
<feature type="DNA-binding region" description="OmpR/PhoB-type" evidence="2">
    <location>
        <begin position="276"/>
        <end position="369"/>
    </location>
</feature>
<dbReference type="GO" id="GO:0003677">
    <property type="term" value="F:DNA binding"/>
    <property type="evidence" value="ECO:0007669"/>
    <property type="project" value="UniProtKB-UniRule"/>
</dbReference>
<sequence length="372" mass="38910">MNPVGDQLVGARVLLTGQRRSAELAAALERRGAQIAHAPTLSVVPHVDDAELLRATKELIADPPQIVVGTTGVGFTGWIEAADAAGLADELLAMLRDTRIIARGPKTSGALRAAGLEPDWVAESETNAEVRDFLLSESIADLRIAVQHHGAGSDGLDEAFTDAGATVQPLVVYRWGPAADPRAVEDGVRRVADREYDSVVFTSAPGAQAFLDSARGLGLEQECVAAMAVDGGVVAAAVGPVTAAPLRLVGIDPMVPDRFRLGALVRSLVAHLPVHATQAVTPAGALRVWRSEAVLDGRRLSLPPAGLAVLRRLAAADGAVVTREQILAVLPGTAVDPHVAEVAVARLRDALPDRDLVTTVVKRGYRLAVADR</sequence>
<dbReference type="InterPro" id="IPR039793">
    <property type="entry name" value="UROS/Hem4"/>
</dbReference>
<dbReference type="Proteomes" id="UP000256253">
    <property type="component" value="Unassembled WGS sequence"/>
</dbReference>
<evidence type="ECO:0000313" key="5">
    <source>
        <dbReference type="Proteomes" id="UP000256253"/>
    </source>
</evidence>
<evidence type="ECO:0000256" key="1">
    <source>
        <dbReference type="ARBA" id="ARBA00023125"/>
    </source>
</evidence>
<dbReference type="SUPFAM" id="SSF69618">
    <property type="entry name" value="HemD-like"/>
    <property type="match status" value="1"/>
</dbReference>
<evidence type="ECO:0000313" key="4">
    <source>
        <dbReference type="EMBL" id="REF29106.1"/>
    </source>
</evidence>
<dbReference type="Pfam" id="PF02602">
    <property type="entry name" value="HEM4"/>
    <property type="match status" value="1"/>
</dbReference>
<dbReference type="SUPFAM" id="SSF46894">
    <property type="entry name" value="C-terminal effector domain of the bipartite response regulators"/>
    <property type="match status" value="1"/>
</dbReference>
<dbReference type="Gene3D" id="3.40.50.10090">
    <property type="match status" value="2"/>
</dbReference>
<dbReference type="InterPro" id="IPR036108">
    <property type="entry name" value="4pyrrol_syn_uPrphyn_synt_sf"/>
</dbReference>
<proteinExistence type="predicted"/>
<dbReference type="SMART" id="SM00862">
    <property type="entry name" value="Trans_reg_C"/>
    <property type="match status" value="1"/>
</dbReference>
<dbReference type="GO" id="GO:0004852">
    <property type="term" value="F:uroporphyrinogen-III synthase activity"/>
    <property type="evidence" value="ECO:0007669"/>
    <property type="project" value="InterPro"/>
</dbReference>
<dbReference type="Pfam" id="PF00486">
    <property type="entry name" value="Trans_reg_C"/>
    <property type="match status" value="1"/>
</dbReference>